<dbReference type="SUPFAM" id="SSF47616">
    <property type="entry name" value="GST C-terminal domain-like"/>
    <property type="match status" value="1"/>
</dbReference>
<dbReference type="STRING" id="2082308.A0A2K1QQN3"/>
<dbReference type="EMBL" id="NKHZ01000051">
    <property type="protein sequence ID" value="PNS17396.1"/>
    <property type="molecule type" value="Genomic_DNA"/>
</dbReference>
<gene>
    <name evidence="2" type="ORF">CAC42_7079</name>
</gene>
<evidence type="ECO:0000313" key="3">
    <source>
        <dbReference type="Proteomes" id="UP000243797"/>
    </source>
</evidence>
<name>A0A2K1QQN3_9PEZI</name>
<dbReference type="OrthoDB" id="4951845at2759"/>
<dbReference type="SUPFAM" id="SSF52833">
    <property type="entry name" value="Thioredoxin-like"/>
    <property type="match status" value="1"/>
</dbReference>
<sequence length="240" mass="27404">MGEIILYDLPSRKGVAWSLNPWKTRMILNFKGLKYKTQWVEYPDVGPLMKSFGIPPNKAWPEYTIPVLKTEKGEYIMDSIKIAEHLESAYPPGNYASLKLNDPVQQRVVDALGKIMGAMAPIVMPLIPRNILNPPSAEYFQRTRKERFGMVLDDMEKEKGGEKAWTSAKEPIANMAAILNETEGPYFLGAKASYADVIFVTFLFFVKQADEKAYDRLVEPYPEFRDLYTVMNAYLDRATE</sequence>
<dbReference type="CDD" id="cd03038">
    <property type="entry name" value="GST_N_etherase_LigE"/>
    <property type="match status" value="1"/>
</dbReference>
<comment type="caution">
    <text evidence="2">The sequence shown here is derived from an EMBL/GenBank/DDBJ whole genome shotgun (WGS) entry which is preliminary data.</text>
</comment>
<dbReference type="InterPro" id="IPR036249">
    <property type="entry name" value="Thioredoxin-like_sf"/>
</dbReference>
<dbReference type="PROSITE" id="PS50404">
    <property type="entry name" value="GST_NTER"/>
    <property type="match status" value="1"/>
</dbReference>
<dbReference type="Pfam" id="PF13409">
    <property type="entry name" value="GST_N_2"/>
    <property type="match status" value="1"/>
</dbReference>
<dbReference type="InterPro" id="IPR004045">
    <property type="entry name" value="Glutathione_S-Trfase_N"/>
</dbReference>
<dbReference type="Gene3D" id="1.20.1050.10">
    <property type="match status" value="1"/>
</dbReference>
<protein>
    <recommendedName>
        <fullName evidence="1">GST N-terminal domain-containing protein</fullName>
    </recommendedName>
</protein>
<reference evidence="2 3" key="1">
    <citation type="submission" date="2017-06" db="EMBL/GenBank/DDBJ databases">
        <title>Draft genome sequence of a variant of Elsinoe murrayae.</title>
        <authorList>
            <person name="Cheng Q."/>
        </authorList>
    </citation>
    <scope>NUCLEOTIDE SEQUENCE [LARGE SCALE GENOMIC DNA]</scope>
    <source>
        <strain evidence="2 3">CQ-2017a</strain>
    </source>
</reference>
<dbReference type="InParanoid" id="A0A2K1QQN3"/>
<evidence type="ECO:0000313" key="2">
    <source>
        <dbReference type="EMBL" id="PNS17396.1"/>
    </source>
</evidence>
<dbReference type="Proteomes" id="UP000243797">
    <property type="component" value="Unassembled WGS sequence"/>
</dbReference>
<dbReference type="InterPro" id="IPR036282">
    <property type="entry name" value="Glutathione-S-Trfase_C_sf"/>
</dbReference>
<keyword evidence="3" id="KW-1185">Reference proteome</keyword>
<feature type="domain" description="GST N-terminal" evidence="1">
    <location>
        <begin position="8"/>
        <end position="94"/>
    </location>
</feature>
<dbReference type="InterPro" id="IPR054416">
    <property type="entry name" value="GST_UstS-like_C"/>
</dbReference>
<dbReference type="Gene3D" id="3.40.30.10">
    <property type="entry name" value="Glutaredoxin"/>
    <property type="match status" value="1"/>
</dbReference>
<dbReference type="AlphaFoldDB" id="A0A2K1QQN3"/>
<proteinExistence type="predicted"/>
<accession>A0A2K1QQN3</accession>
<dbReference type="Pfam" id="PF22041">
    <property type="entry name" value="GST_C_7"/>
    <property type="match status" value="1"/>
</dbReference>
<organism evidence="2 3">
    <name type="scientific">Sphaceloma murrayae</name>
    <dbReference type="NCBI Taxonomy" id="2082308"/>
    <lineage>
        <taxon>Eukaryota</taxon>
        <taxon>Fungi</taxon>
        <taxon>Dikarya</taxon>
        <taxon>Ascomycota</taxon>
        <taxon>Pezizomycotina</taxon>
        <taxon>Dothideomycetes</taxon>
        <taxon>Dothideomycetidae</taxon>
        <taxon>Myriangiales</taxon>
        <taxon>Elsinoaceae</taxon>
        <taxon>Sphaceloma</taxon>
    </lineage>
</organism>
<evidence type="ECO:0000259" key="1">
    <source>
        <dbReference type="PROSITE" id="PS50404"/>
    </source>
</evidence>